<evidence type="ECO:0000256" key="9">
    <source>
        <dbReference type="ARBA" id="ARBA00022840"/>
    </source>
</evidence>
<dbReference type="GO" id="GO:0005886">
    <property type="term" value="C:plasma membrane"/>
    <property type="evidence" value="ECO:0007669"/>
    <property type="project" value="TreeGrafter"/>
</dbReference>
<keyword evidence="8 15" id="KW-0418">Kinase</keyword>
<keyword evidence="12" id="KW-0472">Membrane</keyword>
<dbReference type="SMART" id="SM00388">
    <property type="entry name" value="HisKA"/>
    <property type="match status" value="1"/>
</dbReference>
<keyword evidence="5" id="KW-0808">Transferase</keyword>
<gene>
    <name evidence="15" type="ORF">JF539_07750</name>
</gene>
<evidence type="ECO:0000256" key="10">
    <source>
        <dbReference type="ARBA" id="ARBA00022989"/>
    </source>
</evidence>
<feature type="domain" description="Histidine kinase" evidence="13">
    <location>
        <begin position="226"/>
        <end position="433"/>
    </location>
</feature>
<accession>A0A939J416</accession>
<dbReference type="InterPro" id="IPR036097">
    <property type="entry name" value="HisK_dim/P_sf"/>
</dbReference>
<dbReference type="Pfam" id="PF02518">
    <property type="entry name" value="HATPase_c"/>
    <property type="match status" value="1"/>
</dbReference>
<dbReference type="PROSITE" id="PS50109">
    <property type="entry name" value="HIS_KIN"/>
    <property type="match status" value="1"/>
</dbReference>
<keyword evidence="9" id="KW-0067">ATP-binding</keyword>
<evidence type="ECO:0000256" key="7">
    <source>
        <dbReference type="ARBA" id="ARBA00022741"/>
    </source>
</evidence>
<dbReference type="EC" id="2.7.13.3" evidence="3"/>
<keyword evidence="11" id="KW-0902">Two-component regulatory system</keyword>
<evidence type="ECO:0000256" key="3">
    <source>
        <dbReference type="ARBA" id="ARBA00012438"/>
    </source>
</evidence>
<dbReference type="PRINTS" id="PR00344">
    <property type="entry name" value="BCTRLSENSOR"/>
</dbReference>
<dbReference type="Pfam" id="PF00512">
    <property type="entry name" value="HisKA"/>
    <property type="match status" value="1"/>
</dbReference>
<dbReference type="InterPro" id="IPR036890">
    <property type="entry name" value="HATPase_C_sf"/>
</dbReference>
<evidence type="ECO:0000259" key="14">
    <source>
        <dbReference type="PROSITE" id="PS50885"/>
    </source>
</evidence>
<dbReference type="EMBL" id="JAEKJZ010000001">
    <property type="protein sequence ID" value="MBN9670229.1"/>
    <property type="molecule type" value="Genomic_DNA"/>
</dbReference>
<comment type="catalytic activity">
    <reaction evidence="1">
        <text>ATP + protein L-histidine = ADP + protein N-phospho-L-histidine.</text>
        <dbReference type="EC" id="2.7.13.3"/>
    </reaction>
</comment>
<dbReference type="PANTHER" id="PTHR45436:SF14">
    <property type="entry name" value="SENSOR PROTEIN QSEC"/>
    <property type="match status" value="1"/>
</dbReference>
<evidence type="ECO:0000256" key="12">
    <source>
        <dbReference type="ARBA" id="ARBA00023136"/>
    </source>
</evidence>
<dbReference type="Pfam" id="PF08521">
    <property type="entry name" value="2CSK_N"/>
    <property type="match status" value="1"/>
</dbReference>
<evidence type="ECO:0000259" key="13">
    <source>
        <dbReference type="PROSITE" id="PS50109"/>
    </source>
</evidence>
<proteinExistence type="predicted"/>
<evidence type="ECO:0000256" key="11">
    <source>
        <dbReference type="ARBA" id="ARBA00023012"/>
    </source>
</evidence>
<dbReference type="CDD" id="cd00082">
    <property type="entry name" value="HisKA"/>
    <property type="match status" value="1"/>
</dbReference>
<evidence type="ECO:0000256" key="5">
    <source>
        <dbReference type="ARBA" id="ARBA00022679"/>
    </source>
</evidence>
<dbReference type="Gene3D" id="3.30.565.10">
    <property type="entry name" value="Histidine kinase-like ATPase, C-terminal domain"/>
    <property type="match status" value="1"/>
</dbReference>
<evidence type="ECO:0000256" key="1">
    <source>
        <dbReference type="ARBA" id="ARBA00000085"/>
    </source>
</evidence>
<evidence type="ECO:0000313" key="16">
    <source>
        <dbReference type="Proteomes" id="UP000664096"/>
    </source>
</evidence>
<dbReference type="SUPFAM" id="SSF47384">
    <property type="entry name" value="Homodimeric domain of signal transducing histidine kinase"/>
    <property type="match status" value="1"/>
</dbReference>
<dbReference type="InterPro" id="IPR003661">
    <property type="entry name" value="HisK_dim/P_dom"/>
</dbReference>
<dbReference type="InterPro" id="IPR003660">
    <property type="entry name" value="HAMP_dom"/>
</dbReference>
<reference evidence="15" key="1">
    <citation type="submission" date="2020-12" db="EMBL/GenBank/DDBJ databases">
        <title>Oil enriched cultivation method for isolating marine PHA-producing bacteria.</title>
        <authorList>
            <person name="Zheng W."/>
            <person name="Yu S."/>
            <person name="Huang Y."/>
        </authorList>
    </citation>
    <scope>NUCLEOTIDE SEQUENCE</scope>
    <source>
        <strain evidence="15">SY-2-12</strain>
    </source>
</reference>
<dbReference type="InterPro" id="IPR013727">
    <property type="entry name" value="2CSK_N"/>
</dbReference>
<dbReference type="InterPro" id="IPR050428">
    <property type="entry name" value="TCS_sensor_his_kinase"/>
</dbReference>
<evidence type="ECO:0000256" key="4">
    <source>
        <dbReference type="ARBA" id="ARBA00022553"/>
    </source>
</evidence>
<evidence type="ECO:0000256" key="8">
    <source>
        <dbReference type="ARBA" id="ARBA00022777"/>
    </source>
</evidence>
<evidence type="ECO:0000256" key="6">
    <source>
        <dbReference type="ARBA" id="ARBA00022692"/>
    </source>
</evidence>
<evidence type="ECO:0000256" key="2">
    <source>
        <dbReference type="ARBA" id="ARBA00004141"/>
    </source>
</evidence>
<evidence type="ECO:0000313" key="15">
    <source>
        <dbReference type="EMBL" id="MBN9670229.1"/>
    </source>
</evidence>
<dbReference type="InterPro" id="IPR004358">
    <property type="entry name" value="Sig_transdc_His_kin-like_C"/>
</dbReference>
<dbReference type="PANTHER" id="PTHR45436">
    <property type="entry name" value="SENSOR HISTIDINE KINASE YKOH"/>
    <property type="match status" value="1"/>
</dbReference>
<keyword evidence="10" id="KW-1133">Transmembrane helix</keyword>
<dbReference type="GO" id="GO:0005524">
    <property type="term" value="F:ATP binding"/>
    <property type="evidence" value="ECO:0007669"/>
    <property type="project" value="UniProtKB-KW"/>
</dbReference>
<comment type="caution">
    <text evidence="15">The sequence shown here is derived from an EMBL/GenBank/DDBJ whole genome shotgun (WGS) entry which is preliminary data.</text>
</comment>
<dbReference type="Proteomes" id="UP000664096">
    <property type="component" value="Unassembled WGS sequence"/>
</dbReference>
<dbReference type="AlphaFoldDB" id="A0A939J416"/>
<dbReference type="SMART" id="SM00387">
    <property type="entry name" value="HATPase_c"/>
    <property type="match status" value="1"/>
</dbReference>
<dbReference type="Gene3D" id="1.10.287.130">
    <property type="match status" value="1"/>
</dbReference>
<keyword evidence="6" id="KW-0812">Transmembrane</keyword>
<protein>
    <recommendedName>
        <fullName evidence="3">histidine kinase</fullName>
        <ecNumber evidence="3">2.7.13.3</ecNumber>
    </recommendedName>
</protein>
<sequence>MVATSAVWLFAVIWIQTSTRAEVERVLDARLYEAAHMVSSLLADRQIEVGQAETSPNAIPLQSESSFSRQLSCQIWTLDGGIVGQSGGAPDVQLTDRVSEGYSQSVVNGEPWRVYTLINKELGVRVMVGDSLGVRHRLVWDVLEGLLLPGALALPILGAILWLSVAKGMAPLERLAFALRGRAPDDLSAIPDGVSPPEIESVRQALNTLFSRVAAARNIERDFTTYAAHELKTPLAGLRTQTQILRLSDDPKIRKNALDALERSVDRTDRMVRQLLELSFVEKSELAFEDTDLHQLAIELVTDLLPFAKEKSVTLETQRSAENLVRSTNPFLFETALRNIIENAIHASPECGEVLVVLEGNAVSVKDQGPGMSDEELEMMNTRFKRGHEGSPNGSGLGLTIVASAMERLDGRVVFERMKNGGQCVSLHLINGVV</sequence>
<dbReference type="PROSITE" id="PS50885">
    <property type="entry name" value="HAMP"/>
    <property type="match status" value="1"/>
</dbReference>
<dbReference type="GO" id="GO:0000155">
    <property type="term" value="F:phosphorelay sensor kinase activity"/>
    <property type="evidence" value="ECO:0007669"/>
    <property type="project" value="InterPro"/>
</dbReference>
<dbReference type="InterPro" id="IPR005467">
    <property type="entry name" value="His_kinase_dom"/>
</dbReference>
<dbReference type="InterPro" id="IPR003594">
    <property type="entry name" value="HATPase_dom"/>
</dbReference>
<name>A0A939J416_9HYPH</name>
<dbReference type="RefSeq" id="WP_207139731.1">
    <property type="nucleotide sequence ID" value="NZ_JAEKJZ010000001.1"/>
</dbReference>
<feature type="domain" description="HAMP" evidence="14">
    <location>
        <begin position="166"/>
        <end position="218"/>
    </location>
</feature>
<organism evidence="15 16">
    <name type="scientific">Roseibium aggregatum</name>
    <dbReference type="NCBI Taxonomy" id="187304"/>
    <lineage>
        <taxon>Bacteria</taxon>
        <taxon>Pseudomonadati</taxon>
        <taxon>Pseudomonadota</taxon>
        <taxon>Alphaproteobacteria</taxon>
        <taxon>Hyphomicrobiales</taxon>
        <taxon>Stappiaceae</taxon>
        <taxon>Roseibium</taxon>
    </lineage>
</organism>
<comment type="subcellular location">
    <subcellularLocation>
        <location evidence="2">Membrane</location>
        <topology evidence="2">Multi-pass membrane protein</topology>
    </subcellularLocation>
</comment>
<dbReference type="SUPFAM" id="SSF55874">
    <property type="entry name" value="ATPase domain of HSP90 chaperone/DNA topoisomerase II/histidine kinase"/>
    <property type="match status" value="1"/>
</dbReference>
<keyword evidence="4" id="KW-0597">Phosphoprotein</keyword>
<keyword evidence="7" id="KW-0547">Nucleotide-binding</keyword>